<evidence type="ECO:0000256" key="5">
    <source>
        <dbReference type="ARBA" id="ARBA00011901"/>
    </source>
</evidence>
<keyword evidence="6" id="KW-0963">Cytoplasm</keyword>
<evidence type="ECO:0000256" key="8">
    <source>
        <dbReference type="ARBA" id="ARBA00022801"/>
    </source>
</evidence>
<evidence type="ECO:0000313" key="14">
    <source>
        <dbReference type="EMBL" id="MDI4509989.1"/>
    </source>
</evidence>
<comment type="catalytic activity">
    <reaction evidence="1">
        <text>Hydrolyzes the link between N-acetylmuramoyl residues and L-amino acid residues in certain cell-wall glycopeptides.</text>
        <dbReference type="EC" id="3.5.1.28"/>
    </reaction>
</comment>
<comment type="subcellular location">
    <subcellularLocation>
        <location evidence="3">Cytoplasm</location>
    </subcellularLocation>
</comment>
<feature type="domain" description="N-acetylmuramoyl-L-alanine amidase" evidence="13">
    <location>
        <begin position="39"/>
        <end position="195"/>
    </location>
</feature>
<dbReference type="EC" id="3.5.1.28" evidence="5"/>
<accession>A0AAW6TBC6</accession>
<dbReference type="InterPro" id="IPR036505">
    <property type="entry name" value="Amidase/PGRP_sf"/>
</dbReference>
<dbReference type="GO" id="GO:0009253">
    <property type="term" value="P:peptidoglycan catabolic process"/>
    <property type="evidence" value="ECO:0007669"/>
    <property type="project" value="InterPro"/>
</dbReference>
<reference evidence="14" key="1">
    <citation type="submission" date="2019-04" db="EMBL/GenBank/DDBJ databases">
        <title>Moraxella osloensis CCUG 73412, isolated from corneal scrapings as causative agent of keratitis.</title>
        <authorList>
            <person name="Connolly G."/>
            <person name="Jaen-Luchoro D."/>
            <person name="Pinyeiro-Iglesias B."/>
            <person name="Curry A."/>
            <person name="Knowles S."/>
            <person name="Moore E.R.B."/>
        </authorList>
    </citation>
    <scope>NUCLEOTIDE SEQUENCE</scope>
    <source>
        <strain evidence="14">CCUG 73412</strain>
    </source>
</reference>
<dbReference type="GO" id="GO:0008745">
    <property type="term" value="F:N-acetylmuramoyl-L-alanine amidase activity"/>
    <property type="evidence" value="ECO:0007669"/>
    <property type="project" value="UniProtKB-EC"/>
</dbReference>
<dbReference type="SUPFAM" id="SSF55846">
    <property type="entry name" value="N-acetylmuramoyl-L-alanine amidase-like"/>
    <property type="match status" value="1"/>
</dbReference>
<comment type="cofactor">
    <cofactor evidence="2">
        <name>Zn(2+)</name>
        <dbReference type="ChEBI" id="CHEBI:29105"/>
    </cofactor>
</comment>
<evidence type="ECO:0000256" key="9">
    <source>
        <dbReference type="ARBA" id="ARBA00022833"/>
    </source>
</evidence>
<evidence type="ECO:0000256" key="6">
    <source>
        <dbReference type="ARBA" id="ARBA00022490"/>
    </source>
</evidence>
<evidence type="ECO:0000256" key="1">
    <source>
        <dbReference type="ARBA" id="ARBA00001561"/>
    </source>
</evidence>
<evidence type="ECO:0000256" key="4">
    <source>
        <dbReference type="ARBA" id="ARBA00007553"/>
    </source>
</evidence>
<dbReference type="PANTHER" id="PTHR30417:SF4">
    <property type="entry name" value="1,6-ANHYDRO-N-ACETYLMURAMYL-L-ALANINE AMIDASE AMPD"/>
    <property type="match status" value="1"/>
</dbReference>
<dbReference type="GO" id="GO:0046872">
    <property type="term" value="F:metal ion binding"/>
    <property type="evidence" value="ECO:0007669"/>
    <property type="project" value="UniProtKB-KW"/>
</dbReference>
<evidence type="ECO:0000256" key="11">
    <source>
        <dbReference type="ARBA" id="ARBA00039257"/>
    </source>
</evidence>
<dbReference type="Pfam" id="PF01510">
    <property type="entry name" value="Amidase_2"/>
    <property type="match status" value="1"/>
</dbReference>
<evidence type="ECO:0000256" key="10">
    <source>
        <dbReference type="ARBA" id="ARBA00023316"/>
    </source>
</evidence>
<organism evidence="14">
    <name type="scientific">Faucicola osloensis</name>
    <name type="common">Moraxella osloensis</name>
    <dbReference type="NCBI Taxonomy" id="34062"/>
    <lineage>
        <taxon>Bacteria</taxon>
        <taxon>Pseudomonadati</taxon>
        <taxon>Pseudomonadota</taxon>
        <taxon>Gammaproteobacteria</taxon>
        <taxon>Moraxellales</taxon>
        <taxon>Moraxellaceae</taxon>
        <taxon>Faucicola</taxon>
    </lineage>
</organism>
<dbReference type="SMART" id="SM00644">
    <property type="entry name" value="Ami_2"/>
    <property type="match status" value="1"/>
</dbReference>
<dbReference type="CDD" id="cd06583">
    <property type="entry name" value="PGRP"/>
    <property type="match status" value="1"/>
</dbReference>
<dbReference type="GO" id="GO:0071555">
    <property type="term" value="P:cell wall organization"/>
    <property type="evidence" value="ECO:0007669"/>
    <property type="project" value="UniProtKB-KW"/>
</dbReference>
<dbReference type="InterPro" id="IPR051206">
    <property type="entry name" value="NAMLAA_amidase_2"/>
</dbReference>
<dbReference type="AlphaFoldDB" id="A0AAW6TBC6"/>
<keyword evidence="10" id="KW-0961">Cell wall biogenesis/degradation</keyword>
<dbReference type="PANTHER" id="PTHR30417">
    <property type="entry name" value="N-ACETYLMURAMOYL-L-ALANINE AMIDASE AMID"/>
    <property type="match status" value="1"/>
</dbReference>
<dbReference type="NCBIfam" id="NF008758">
    <property type="entry name" value="PRK11789.1"/>
    <property type="match status" value="1"/>
</dbReference>
<evidence type="ECO:0000256" key="12">
    <source>
        <dbReference type="ARBA" id="ARBA00042615"/>
    </source>
</evidence>
<dbReference type="GO" id="GO:0009254">
    <property type="term" value="P:peptidoglycan turnover"/>
    <property type="evidence" value="ECO:0007669"/>
    <property type="project" value="TreeGrafter"/>
</dbReference>
<dbReference type="EMBL" id="SSCJ01000005">
    <property type="protein sequence ID" value="MDI4509989.1"/>
    <property type="molecule type" value="Genomic_DNA"/>
</dbReference>
<evidence type="ECO:0000256" key="2">
    <source>
        <dbReference type="ARBA" id="ARBA00001947"/>
    </source>
</evidence>
<protein>
    <recommendedName>
        <fullName evidence="11">1,6-anhydro-N-acetylmuramyl-L-alanine amidase AmpD</fullName>
        <ecNumber evidence="5">3.5.1.28</ecNumber>
    </recommendedName>
    <alternativeName>
        <fullName evidence="12">N-acetylmuramoyl-L-alanine amidase</fullName>
    </alternativeName>
</protein>
<sequence length="214" mass="24139">MSSVLPTILNTILMIGRSMVMSGFSIEQGLLSPCEFVASPNFGQRPDPNDIHLIVIHNISLPPSEFGLKNDQGEHFVRAFFQNQLDPNAHPYFETIYQQQVSAHLFIERDGRVTQFVSFDARAWHAGKSSYLGVPNCNDYSIGIELEGDDYSEFDDRQYQALSGVIAAIYQAYPKTINHLAGHSDIARGRKSDPGLYFDWVKLRKMVNKSEISH</sequence>
<keyword evidence="8 14" id="KW-0378">Hydrolase</keyword>
<evidence type="ECO:0000256" key="3">
    <source>
        <dbReference type="ARBA" id="ARBA00004496"/>
    </source>
</evidence>
<comment type="similarity">
    <text evidence="4">Belongs to the N-acetylmuramoyl-L-alanine amidase 2 family.</text>
</comment>
<keyword evidence="9" id="KW-0862">Zinc</keyword>
<dbReference type="GO" id="GO:0005737">
    <property type="term" value="C:cytoplasm"/>
    <property type="evidence" value="ECO:0007669"/>
    <property type="project" value="UniProtKB-SubCell"/>
</dbReference>
<dbReference type="Gene3D" id="3.40.80.10">
    <property type="entry name" value="Peptidoglycan recognition protein-like"/>
    <property type="match status" value="1"/>
</dbReference>
<comment type="caution">
    <text evidence="14">The sequence shown here is derived from an EMBL/GenBank/DDBJ whole genome shotgun (WGS) entry which is preliminary data.</text>
</comment>
<proteinExistence type="inferred from homology"/>
<name>A0AAW6TBC6_FAUOS</name>
<keyword evidence="7" id="KW-0479">Metal-binding</keyword>
<evidence type="ECO:0000256" key="7">
    <source>
        <dbReference type="ARBA" id="ARBA00022723"/>
    </source>
</evidence>
<evidence type="ECO:0000259" key="13">
    <source>
        <dbReference type="SMART" id="SM00644"/>
    </source>
</evidence>
<dbReference type="InterPro" id="IPR002502">
    <property type="entry name" value="Amidase_domain"/>
</dbReference>
<gene>
    <name evidence="14" type="primary">ampD</name>
    <name evidence="14" type="ORF">E6P75_07180</name>
</gene>